<feature type="region of interest" description="Disordered" evidence="1">
    <location>
        <begin position="1"/>
        <end position="32"/>
    </location>
</feature>
<name>A0AA39XCW6_9PEZI</name>
<dbReference type="AlphaFoldDB" id="A0AA39XCW6"/>
<reference evidence="3" key="1">
    <citation type="submission" date="2023-06" db="EMBL/GenBank/DDBJ databases">
        <title>Genome-scale phylogeny and comparative genomics of the fungal order Sordariales.</title>
        <authorList>
            <consortium name="Lawrence Berkeley National Laboratory"/>
            <person name="Hensen N."/>
            <person name="Bonometti L."/>
            <person name="Westerberg I."/>
            <person name="Brannstrom I.O."/>
            <person name="Guillou S."/>
            <person name="Cros-Aarteil S."/>
            <person name="Calhoun S."/>
            <person name="Haridas S."/>
            <person name="Kuo A."/>
            <person name="Mondo S."/>
            <person name="Pangilinan J."/>
            <person name="Riley R."/>
            <person name="Labutti K."/>
            <person name="Andreopoulos B."/>
            <person name="Lipzen A."/>
            <person name="Chen C."/>
            <person name="Yanf M."/>
            <person name="Daum C."/>
            <person name="Ng V."/>
            <person name="Clum A."/>
            <person name="Steindorff A."/>
            <person name="Ohm R."/>
            <person name="Martin F."/>
            <person name="Silar P."/>
            <person name="Natvig D."/>
            <person name="Lalanne C."/>
            <person name="Gautier V."/>
            <person name="Ament-Velasquez S.L."/>
            <person name="Kruys A."/>
            <person name="Hutchinson M.I."/>
            <person name="Powell A.J."/>
            <person name="Barry K."/>
            <person name="Miller A.N."/>
            <person name="Grigoriev I.V."/>
            <person name="Debuchy R."/>
            <person name="Gladieux P."/>
            <person name="Thoren M.H."/>
            <person name="Johannesson H."/>
        </authorList>
    </citation>
    <scope>NUCLEOTIDE SEQUENCE</scope>
    <source>
        <strain evidence="3">CBS 606.72</strain>
    </source>
</reference>
<keyword evidence="3" id="KW-0808">Transferase</keyword>
<comment type="caution">
    <text evidence="3">The sequence shown here is derived from an EMBL/GenBank/DDBJ whole genome shotgun (WGS) entry which is preliminary data.</text>
</comment>
<dbReference type="EMBL" id="JAULSU010000001">
    <property type="protein sequence ID" value="KAK0631331.1"/>
    <property type="molecule type" value="Genomic_DNA"/>
</dbReference>
<dbReference type="GO" id="GO:0032259">
    <property type="term" value="P:methylation"/>
    <property type="evidence" value="ECO:0007669"/>
    <property type="project" value="UniProtKB-KW"/>
</dbReference>
<dbReference type="PANTHER" id="PTHR42912:SF93">
    <property type="entry name" value="N6-ADENOSINE-METHYLTRANSFERASE TMT1A"/>
    <property type="match status" value="1"/>
</dbReference>
<sequence>MPPSPTPRIQTNMTSAPTNYTQGYSKATTSSHASRTAQSDAVFLLPHLRPTSSILDIGCGPATITIGLAATVPNGSVTAVELTDEILAQARENISSVKPTPPTNITLVKADLLAGLPFKDGMFDVVFASQLFPHLRAEEVGVQALREMRRVVKEGGIVVTRDAAELHFYPRSYELDRLWAGSMARVLGGSEGGRFPGGEMPGLYRRAGFDREKMVVGAGTTVYSGERERRWFAEGCLGRLTEGDEFRGSWVRARITEEEIEETKEALRAWMEDQDAWYVAVQTEILAWK</sequence>
<organism evidence="3 4">
    <name type="scientific">Immersiella caudata</name>
    <dbReference type="NCBI Taxonomy" id="314043"/>
    <lineage>
        <taxon>Eukaryota</taxon>
        <taxon>Fungi</taxon>
        <taxon>Dikarya</taxon>
        <taxon>Ascomycota</taxon>
        <taxon>Pezizomycotina</taxon>
        <taxon>Sordariomycetes</taxon>
        <taxon>Sordariomycetidae</taxon>
        <taxon>Sordariales</taxon>
        <taxon>Lasiosphaeriaceae</taxon>
        <taxon>Immersiella</taxon>
    </lineage>
</organism>
<dbReference type="Proteomes" id="UP001175000">
    <property type="component" value="Unassembled WGS sequence"/>
</dbReference>
<evidence type="ECO:0000313" key="4">
    <source>
        <dbReference type="Proteomes" id="UP001175000"/>
    </source>
</evidence>
<gene>
    <name evidence="3" type="ORF">B0T14DRAFT_501521</name>
</gene>
<feature type="domain" description="Methyltransferase" evidence="2">
    <location>
        <begin position="54"/>
        <end position="156"/>
    </location>
</feature>
<keyword evidence="3" id="KW-0489">Methyltransferase</keyword>
<dbReference type="SUPFAM" id="SSF53335">
    <property type="entry name" value="S-adenosyl-L-methionine-dependent methyltransferases"/>
    <property type="match status" value="1"/>
</dbReference>
<feature type="compositionally biased region" description="Polar residues" evidence="1">
    <location>
        <begin position="7"/>
        <end position="32"/>
    </location>
</feature>
<evidence type="ECO:0000259" key="2">
    <source>
        <dbReference type="Pfam" id="PF13649"/>
    </source>
</evidence>
<keyword evidence="4" id="KW-1185">Reference proteome</keyword>
<dbReference type="InterPro" id="IPR029063">
    <property type="entry name" value="SAM-dependent_MTases_sf"/>
</dbReference>
<dbReference type="InterPro" id="IPR050508">
    <property type="entry name" value="Methyltransf_Superfamily"/>
</dbReference>
<dbReference type="Gene3D" id="3.40.50.150">
    <property type="entry name" value="Vaccinia Virus protein VP39"/>
    <property type="match status" value="1"/>
</dbReference>
<evidence type="ECO:0000256" key="1">
    <source>
        <dbReference type="SAM" id="MobiDB-lite"/>
    </source>
</evidence>
<dbReference type="Pfam" id="PF13649">
    <property type="entry name" value="Methyltransf_25"/>
    <property type="match status" value="1"/>
</dbReference>
<dbReference type="GO" id="GO:0008168">
    <property type="term" value="F:methyltransferase activity"/>
    <property type="evidence" value="ECO:0007669"/>
    <property type="project" value="UniProtKB-KW"/>
</dbReference>
<dbReference type="PANTHER" id="PTHR42912">
    <property type="entry name" value="METHYLTRANSFERASE"/>
    <property type="match status" value="1"/>
</dbReference>
<dbReference type="CDD" id="cd02440">
    <property type="entry name" value="AdoMet_MTases"/>
    <property type="match status" value="1"/>
</dbReference>
<evidence type="ECO:0000313" key="3">
    <source>
        <dbReference type="EMBL" id="KAK0631331.1"/>
    </source>
</evidence>
<proteinExistence type="predicted"/>
<protein>
    <submittedName>
        <fullName evidence="3">Methyltransferase</fullName>
    </submittedName>
</protein>
<accession>A0AA39XCW6</accession>
<dbReference type="InterPro" id="IPR041698">
    <property type="entry name" value="Methyltransf_25"/>
</dbReference>